<comment type="caution">
    <text evidence="1">The sequence shown here is derived from an EMBL/GenBank/DDBJ whole genome shotgun (WGS) entry which is preliminary data.</text>
</comment>
<organism evidence="1 2">
    <name type="scientific">Psychroflexus lacisalsi</name>
    <dbReference type="NCBI Taxonomy" id="503928"/>
    <lineage>
        <taxon>Bacteria</taxon>
        <taxon>Pseudomonadati</taxon>
        <taxon>Bacteroidota</taxon>
        <taxon>Flavobacteriia</taxon>
        <taxon>Flavobacteriales</taxon>
        <taxon>Flavobacteriaceae</taxon>
        <taxon>Psychroflexus</taxon>
    </lineage>
</organism>
<accession>A0ABP3VHM6</accession>
<proteinExistence type="predicted"/>
<reference evidence="2" key="1">
    <citation type="journal article" date="2019" name="Int. J. Syst. Evol. Microbiol.">
        <title>The Global Catalogue of Microorganisms (GCM) 10K type strain sequencing project: providing services to taxonomists for standard genome sequencing and annotation.</title>
        <authorList>
            <consortium name="The Broad Institute Genomics Platform"/>
            <consortium name="The Broad Institute Genome Sequencing Center for Infectious Disease"/>
            <person name="Wu L."/>
            <person name="Ma J."/>
        </authorList>
    </citation>
    <scope>NUCLEOTIDE SEQUENCE [LARGE SCALE GENOMIC DNA]</scope>
    <source>
        <strain evidence="2">JCM 16231</strain>
    </source>
</reference>
<dbReference type="RefSeq" id="WP_224453937.1">
    <property type="nucleotide sequence ID" value="NZ_BAAAGG010000005.1"/>
</dbReference>
<sequence length="104" mass="11936">MKENFDLIEDVANFTSAGTSQLFLNTPEGVEQVEVENISHLDFDYKNTDLGRLYAESSENIIKIQKVNFQNNSFFNCYFNSDDAIDILKFDENGTRINDAPQKK</sequence>
<dbReference type="EMBL" id="BAAAGG010000005">
    <property type="protein sequence ID" value="GAA0757611.1"/>
    <property type="molecule type" value="Genomic_DNA"/>
</dbReference>
<dbReference type="Proteomes" id="UP001500185">
    <property type="component" value="Unassembled WGS sequence"/>
</dbReference>
<keyword evidence="2" id="KW-1185">Reference proteome</keyword>
<gene>
    <name evidence="1" type="ORF">GCM10009433_14020</name>
</gene>
<name>A0ABP3VHM6_9FLAO</name>
<evidence type="ECO:0000313" key="2">
    <source>
        <dbReference type="Proteomes" id="UP001500185"/>
    </source>
</evidence>
<evidence type="ECO:0000313" key="1">
    <source>
        <dbReference type="EMBL" id="GAA0757611.1"/>
    </source>
</evidence>
<protein>
    <submittedName>
        <fullName evidence="1">Uncharacterized protein</fullName>
    </submittedName>
</protein>